<sequence length="71" mass="8376">MKRFRNKEKRCTIFNKNKNARYDYNGHFFYVLLSKKSGENPDDNCDDKNHNKNPDSHSGFKNISNNFAACK</sequence>
<proteinExistence type="predicted"/>
<protein>
    <submittedName>
        <fullName evidence="2">Uncharacterized protein</fullName>
    </submittedName>
</protein>
<dbReference type="EMBL" id="JPRL01000001">
    <property type="protein sequence ID" value="KFF05619.1"/>
    <property type="molecule type" value="Genomic_DNA"/>
</dbReference>
<accession>A0A085ZMF5</accession>
<keyword evidence="3" id="KW-1185">Reference proteome</keyword>
<dbReference type="Proteomes" id="UP000028715">
    <property type="component" value="Unassembled WGS sequence"/>
</dbReference>
<dbReference type="AlphaFoldDB" id="A0A085ZMF5"/>
<dbReference type="STRING" id="362418.IW19_08860"/>
<comment type="caution">
    <text evidence="2">The sequence shown here is derived from an EMBL/GenBank/DDBJ whole genome shotgun (WGS) entry which is preliminary data.</text>
</comment>
<feature type="compositionally biased region" description="Basic and acidic residues" evidence="1">
    <location>
        <begin position="46"/>
        <end position="55"/>
    </location>
</feature>
<reference evidence="2 3" key="1">
    <citation type="submission" date="2014-07" db="EMBL/GenBank/DDBJ databases">
        <title>Genome of Flavobacterium reichenbachii LMG 25512.</title>
        <authorList>
            <person name="Stropko S.J."/>
            <person name="Pipes S.E."/>
            <person name="Newman J.D."/>
        </authorList>
    </citation>
    <scope>NUCLEOTIDE SEQUENCE [LARGE SCALE GENOMIC DNA]</scope>
    <source>
        <strain evidence="2 3">LMG 25512</strain>
    </source>
</reference>
<organism evidence="2 3">
    <name type="scientific">Flavobacterium reichenbachii</name>
    <dbReference type="NCBI Taxonomy" id="362418"/>
    <lineage>
        <taxon>Bacteria</taxon>
        <taxon>Pseudomonadati</taxon>
        <taxon>Bacteroidota</taxon>
        <taxon>Flavobacteriia</taxon>
        <taxon>Flavobacteriales</taxon>
        <taxon>Flavobacteriaceae</taxon>
        <taxon>Flavobacterium</taxon>
    </lineage>
</organism>
<evidence type="ECO:0000313" key="2">
    <source>
        <dbReference type="EMBL" id="KFF05619.1"/>
    </source>
</evidence>
<evidence type="ECO:0000256" key="1">
    <source>
        <dbReference type="SAM" id="MobiDB-lite"/>
    </source>
</evidence>
<feature type="region of interest" description="Disordered" evidence="1">
    <location>
        <begin position="41"/>
        <end position="71"/>
    </location>
</feature>
<name>A0A085ZMF5_9FLAO</name>
<gene>
    <name evidence="2" type="ORF">IW19_08860</name>
</gene>
<evidence type="ECO:0000313" key="3">
    <source>
        <dbReference type="Proteomes" id="UP000028715"/>
    </source>
</evidence>
<feature type="compositionally biased region" description="Polar residues" evidence="1">
    <location>
        <begin position="59"/>
        <end position="71"/>
    </location>
</feature>